<sequence length="51" mass="5687">MEAHAIGFVFSHNSPTDNWCMIAQWNPRQAEDSSGSLLRTAPDEARQANDL</sequence>
<reference evidence="2" key="1">
    <citation type="submission" date="2023-10" db="EMBL/GenBank/DDBJ databases">
        <authorList>
            <person name="Hackl T."/>
        </authorList>
    </citation>
    <scope>NUCLEOTIDE SEQUENCE</scope>
</reference>
<organism evidence="2 3">
    <name type="scientific">Anthostomella pinea</name>
    <dbReference type="NCBI Taxonomy" id="933095"/>
    <lineage>
        <taxon>Eukaryota</taxon>
        <taxon>Fungi</taxon>
        <taxon>Dikarya</taxon>
        <taxon>Ascomycota</taxon>
        <taxon>Pezizomycotina</taxon>
        <taxon>Sordariomycetes</taxon>
        <taxon>Xylariomycetidae</taxon>
        <taxon>Xylariales</taxon>
        <taxon>Xylariaceae</taxon>
        <taxon>Anthostomella</taxon>
    </lineage>
</organism>
<comment type="caution">
    <text evidence="2">The sequence shown here is derived from an EMBL/GenBank/DDBJ whole genome shotgun (WGS) entry which is preliminary data.</text>
</comment>
<evidence type="ECO:0000313" key="2">
    <source>
        <dbReference type="EMBL" id="CAJ2506707.1"/>
    </source>
</evidence>
<accession>A0AAI8YJ73</accession>
<proteinExistence type="predicted"/>
<dbReference type="Proteomes" id="UP001295740">
    <property type="component" value="Unassembled WGS sequence"/>
</dbReference>
<evidence type="ECO:0000256" key="1">
    <source>
        <dbReference type="SAM" id="MobiDB-lite"/>
    </source>
</evidence>
<gene>
    <name evidence="2" type="ORF">KHLLAP_LOCUS7175</name>
</gene>
<feature type="region of interest" description="Disordered" evidence="1">
    <location>
        <begin position="31"/>
        <end position="51"/>
    </location>
</feature>
<name>A0AAI8YJ73_9PEZI</name>
<dbReference type="AlphaFoldDB" id="A0AAI8YJ73"/>
<protein>
    <submittedName>
        <fullName evidence="2">Uu.00g078930.m01.CDS01</fullName>
    </submittedName>
</protein>
<evidence type="ECO:0000313" key="3">
    <source>
        <dbReference type="Proteomes" id="UP001295740"/>
    </source>
</evidence>
<feature type="compositionally biased region" description="Basic and acidic residues" evidence="1">
    <location>
        <begin position="41"/>
        <end position="51"/>
    </location>
</feature>
<dbReference type="EMBL" id="CAUWAG010000010">
    <property type="protein sequence ID" value="CAJ2506707.1"/>
    <property type="molecule type" value="Genomic_DNA"/>
</dbReference>
<keyword evidence="3" id="KW-1185">Reference proteome</keyword>